<feature type="transmembrane region" description="Helical" evidence="5">
    <location>
        <begin position="94"/>
        <end position="123"/>
    </location>
</feature>
<evidence type="ECO:0000313" key="6">
    <source>
        <dbReference type="EMBL" id="MBP1840706.1"/>
    </source>
</evidence>
<dbReference type="OrthoDB" id="9809773at2"/>
<organism evidence="6 8">
    <name type="scientific">Formosa algae</name>
    <dbReference type="NCBI Taxonomy" id="225843"/>
    <lineage>
        <taxon>Bacteria</taxon>
        <taxon>Pseudomonadati</taxon>
        <taxon>Bacteroidota</taxon>
        <taxon>Flavobacteriia</taxon>
        <taxon>Flavobacteriales</taxon>
        <taxon>Flavobacteriaceae</taxon>
        <taxon>Formosa</taxon>
    </lineage>
</organism>
<keyword evidence="4 5" id="KW-0472">Membrane</keyword>
<comment type="caution">
    <text evidence="6">The sequence shown here is derived from an EMBL/GenBank/DDBJ whole genome shotgun (WGS) entry which is preliminary data.</text>
</comment>
<comment type="subcellular location">
    <subcellularLocation>
        <location evidence="1">Endomembrane system</location>
        <topology evidence="1">Multi-pass membrane protein</topology>
    </subcellularLocation>
</comment>
<evidence type="ECO:0000256" key="3">
    <source>
        <dbReference type="ARBA" id="ARBA00022989"/>
    </source>
</evidence>
<dbReference type="InterPro" id="IPR052527">
    <property type="entry name" value="Metal_cation-efflux_comp"/>
</dbReference>
<accession>A0A9X1C9A3</accession>
<evidence type="ECO:0000313" key="7">
    <source>
        <dbReference type="EMBL" id="MDQ0335881.1"/>
    </source>
</evidence>
<dbReference type="PANTHER" id="PTHR43847:SF1">
    <property type="entry name" value="BLL3993 PROTEIN"/>
    <property type="match status" value="1"/>
</dbReference>
<evidence type="ECO:0000256" key="2">
    <source>
        <dbReference type="ARBA" id="ARBA00022692"/>
    </source>
</evidence>
<evidence type="ECO:0000313" key="8">
    <source>
        <dbReference type="Proteomes" id="UP001138672"/>
    </source>
</evidence>
<feature type="transmembrane region" description="Helical" evidence="5">
    <location>
        <begin position="38"/>
        <end position="59"/>
    </location>
</feature>
<dbReference type="RefSeq" id="WP_057780225.1">
    <property type="nucleotide sequence ID" value="NZ_JAGGJQ010000007.1"/>
</dbReference>
<keyword evidence="9" id="KW-1185">Reference proteome</keyword>
<evidence type="ECO:0000256" key="4">
    <source>
        <dbReference type="ARBA" id="ARBA00023136"/>
    </source>
</evidence>
<dbReference type="InterPro" id="IPR007318">
    <property type="entry name" value="Phopholipid_MeTrfase"/>
</dbReference>
<dbReference type="Pfam" id="PF04191">
    <property type="entry name" value="PEMT"/>
    <property type="match status" value="1"/>
</dbReference>
<sequence length="150" mass="17264">MKTGHPTLKDFVFVGLQLVLFIIYMLPLKFVEVNLPEGLQYFGLLLTSLGFILSLVAVLQINTKISPFPTPKVKSTLRTTGAFKISRHPIYTGILAITLGYAMFNASVFKLLIGLSLWVLFYFKSKYEEELLQHMFPEYKTYKTKTRRFI</sequence>
<evidence type="ECO:0000313" key="9">
    <source>
        <dbReference type="Proteomes" id="UP001231587"/>
    </source>
</evidence>
<dbReference type="AlphaFoldDB" id="A0A9X1C9A3"/>
<evidence type="ECO:0000256" key="1">
    <source>
        <dbReference type="ARBA" id="ARBA00004127"/>
    </source>
</evidence>
<dbReference type="Proteomes" id="UP001138672">
    <property type="component" value="Unassembled WGS sequence"/>
</dbReference>
<dbReference type="EMBL" id="JAUSUU010000007">
    <property type="protein sequence ID" value="MDQ0335881.1"/>
    <property type="molecule type" value="Genomic_DNA"/>
</dbReference>
<dbReference type="Gene3D" id="1.20.120.1630">
    <property type="match status" value="1"/>
</dbReference>
<dbReference type="GO" id="GO:0012505">
    <property type="term" value="C:endomembrane system"/>
    <property type="evidence" value="ECO:0007669"/>
    <property type="project" value="UniProtKB-SubCell"/>
</dbReference>
<keyword evidence="2 5" id="KW-0812">Transmembrane</keyword>
<feature type="transmembrane region" description="Helical" evidence="5">
    <location>
        <begin position="7"/>
        <end position="26"/>
    </location>
</feature>
<protein>
    <submittedName>
        <fullName evidence="6">Protein-S-isoprenylcysteine O-methyltransferase Ste14</fullName>
    </submittedName>
</protein>
<evidence type="ECO:0000256" key="5">
    <source>
        <dbReference type="SAM" id="Phobius"/>
    </source>
</evidence>
<dbReference type="PANTHER" id="PTHR43847">
    <property type="entry name" value="BLL3993 PROTEIN"/>
    <property type="match status" value="1"/>
</dbReference>
<keyword evidence="3 5" id="KW-1133">Transmembrane helix</keyword>
<reference evidence="6" key="1">
    <citation type="submission" date="2021-03" db="EMBL/GenBank/DDBJ databases">
        <title>Genomic Encyclopedia of Type Strains, Phase IV (KMG-IV): sequencing the most valuable type-strain genomes for metagenomic binning, comparative biology and taxonomic classification.</title>
        <authorList>
            <person name="Goeker M."/>
        </authorList>
    </citation>
    <scope>NUCLEOTIDE SEQUENCE</scope>
    <source>
        <strain evidence="6">DSM 15523</strain>
        <strain evidence="7 9">DSM 16476</strain>
    </source>
</reference>
<gene>
    <name evidence="6" type="ORF">J2Z56_002636</name>
    <name evidence="7" type="ORF">J2Z57_002333</name>
</gene>
<dbReference type="EMBL" id="JAGGJQ010000007">
    <property type="protein sequence ID" value="MBP1840706.1"/>
    <property type="molecule type" value="Genomic_DNA"/>
</dbReference>
<dbReference type="Proteomes" id="UP001231587">
    <property type="component" value="Unassembled WGS sequence"/>
</dbReference>
<name>A0A9X1C9A3_9FLAO</name>
<proteinExistence type="predicted"/>